<evidence type="ECO:0000313" key="2">
    <source>
        <dbReference type="Proteomes" id="UP000245014"/>
    </source>
</evidence>
<sequence length="151" mass="18126">MKNLSKEEQLELINLNSRLQLLQEKIIMEAIKIDLNLSNRVKNNDDVLYDYELELEIKFLLKEDDINYEENEDNILTKIDDYLKGVSRKLDNYPYGSKYNHLDIGISDTNIINHHCWWFHCLYDHNALSFKDMARIGKIWSDIKVTYQYFD</sequence>
<dbReference type="EMBL" id="QEYI01000007">
    <property type="protein sequence ID" value="PWE20420.1"/>
    <property type="molecule type" value="Genomic_DNA"/>
</dbReference>
<gene>
    <name evidence="1" type="ORF">DF188_08090</name>
</gene>
<evidence type="ECO:0000313" key="1">
    <source>
        <dbReference type="EMBL" id="PWE20420.1"/>
    </source>
</evidence>
<dbReference type="RefSeq" id="WP_109158652.1">
    <property type="nucleotide sequence ID" value="NZ_QEYI01000007.1"/>
</dbReference>
<reference evidence="1 2" key="1">
    <citation type="submission" date="2018-05" db="EMBL/GenBank/DDBJ databases">
        <title>Antimicrobial susceptibility testing and genomic analysis of Arcobacter skirrowii strains and one Arcobacter butzleri isolated from German poultry farms.</title>
        <authorList>
            <person name="Haenel I."/>
            <person name="Hotzel H."/>
            <person name="Tomaso H."/>
            <person name="Busch A."/>
        </authorList>
    </citation>
    <scope>NUCLEOTIDE SEQUENCE [LARGE SCALE GENOMIC DNA]</scope>
    <source>
        <strain evidence="2">v</strain>
    </source>
</reference>
<dbReference type="Proteomes" id="UP000245014">
    <property type="component" value="Unassembled WGS sequence"/>
</dbReference>
<comment type="caution">
    <text evidence="1">The sequence shown here is derived from an EMBL/GenBank/DDBJ whole genome shotgun (WGS) entry which is preliminary data.</text>
</comment>
<accession>A0A2U2BZC6</accession>
<proteinExistence type="predicted"/>
<dbReference type="AlphaFoldDB" id="A0A2U2BZC6"/>
<name>A0A2U2BZC6_9BACT</name>
<organism evidence="1 2">
    <name type="scientific">Aliarcobacter skirrowii</name>
    <dbReference type="NCBI Taxonomy" id="28200"/>
    <lineage>
        <taxon>Bacteria</taxon>
        <taxon>Pseudomonadati</taxon>
        <taxon>Campylobacterota</taxon>
        <taxon>Epsilonproteobacteria</taxon>
        <taxon>Campylobacterales</taxon>
        <taxon>Arcobacteraceae</taxon>
        <taxon>Aliarcobacter</taxon>
    </lineage>
</organism>
<protein>
    <submittedName>
        <fullName evidence="1">Uncharacterized protein</fullName>
    </submittedName>
</protein>